<dbReference type="InterPro" id="IPR001670">
    <property type="entry name" value="ADH_Fe/GldA"/>
</dbReference>
<protein>
    <recommendedName>
        <fullName evidence="2">Alcohol dehydrogenase iron-type/glycerol dehydrogenase GldA domain-containing protein</fullName>
    </recommendedName>
</protein>
<dbReference type="Gene3D" id="3.40.50.1970">
    <property type="match status" value="1"/>
</dbReference>
<comment type="caution">
    <text evidence="3">The sequence shown here is derived from an EMBL/GenBank/DDBJ whole genome shotgun (WGS) entry which is preliminary data.</text>
</comment>
<dbReference type="Proteomes" id="UP000322899">
    <property type="component" value="Unassembled WGS sequence"/>
</dbReference>
<dbReference type="Pfam" id="PF00465">
    <property type="entry name" value="Fe-ADH"/>
    <property type="match status" value="1"/>
</dbReference>
<evidence type="ECO:0000313" key="6">
    <source>
        <dbReference type="Proteomes" id="UP000323011"/>
    </source>
</evidence>
<dbReference type="Proteomes" id="UP000323011">
    <property type="component" value="Unassembled WGS sequence"/>
</dbReference>
<dbReference type="SUPFAM" id="SSF56796">
    <property type="entry name" value="Dehydroquinate synthase-like"/>
    <property type="match status" value="1"/>
</dbReference>
<keyword evidence="1" id="KW-0560">Oxidoreductase</keyword>
<accession>A0A5A8CKA5</accession>
<gene>
    <name evidence="4" type="ORF">FNF27_00095</name>
    <name evidence="3" type="ORF">FNF29_03451</name>
</gene>
<evidence type="ECO:0000313" key="3">
    <source>
        <dbReference type="EMBL" id="KAA0152927.1"/>
    </source>
</evidence>
<evidence type="ECO:0000313" key="4">
    <source>
        <dbReference type="EMBL" id="KAA0178241.1"/>
    </source>
</evidence>
<feature type="domain" description="Alcohol dehydrogenase iron-type/glycerol dehydrogenase GldA" evidence="2">
    <location>
        <begin position="18"/>
        <end position="164"/>
    </location>
</feature>
<proteinExistence type="predicted"/>
<name>A0A5A8CKA5_CAFRO</name>
<keyword evidence="6" id="KW-1185">Reference proteome</keyword>
<dbReference type="GO" id="GO:0046872">
    <property type="term" value="F:metal ion binding"/>
    <property type="evidence" value="ECO:0007669"/>
    <property type="project" value="InterPro"/>
</dbReference>
<evidence type="ECO:0000313" key="5">
    <source>
        <dbReference type="Proteomes" id="UP000322899"/>
    </source>
</evidence>
<dbReference type="GO" id="GO:0016491">
    <property type="term" value="F:oxidoreductase activity"/>
    <property type="evidence" value="ECO:0007669"/>
    <property type="project" value="UniProtKB-KW"/>
</dbReference>
<dbReference type="AlphaFoldDB" id="A0A5A8CKA5"/>
<dbReference type="EMBL" id="VLTN01000018">
    <property type="protein sequence ID" value="KAA0152927.1"/>
    <property type="molecule type" value="Genomic_DNA"/>
</dbReference>
<sequence>MERAASVARGLQAAGIASRIVLDRKAGEQMGKALSASIRGRRAVVLCSPLGEKAGAGAYGAYNARVAGAQPVVLPLLSEAPTVECVKAAVAASARVGAEMVVGVGGRGVVEVARAVSMLLANAGSAEDFACDLGATPPPIAPLPCALVPTLPTARECARSATLMAAGRTSLTLLPFDPPAGEPGADECVLLDPSVLSGSHRNDLAPALMGVVITAIEQACQVGAPEHARYAAWRAALAGAWALRLLGLPRSGPPPSSELVATLAAEASVVASAAVAAASTLSSAPGPAAMLGNAAAVRYEVSQLALSAACGASALEALEDREEGDGSAAAEEAMHWHEHMAGAMARLREAPPTTEALDAILEAEPRPSGRTESPDAAEGEELLASWEGLLAGQPGGWAPGALLDALVPEDLSSADMWHIAAGAMSEPGAAGALAGLSTQDLVRFLDESLDR</sequence>
<reference evidence="5 6" key="1">
    <citation type="submission" date="2019-07" db="EMBL/GenBank/DDBJ databases">
        <title>Genomes of Cafeteria roenbergensis.</title>
        <authorList>
            <person name="Fischer M.G."/>
            <person name="Hackl T."/>
            <person name="Roman M."/>
        </authorList>
    </citation>
    <scope>NUCLEOTIDE SEQUENCE [LARGE SCALE GENOMIC DNA]</scope>
    <source>
        <strain evidence="3 6">BVI</strain>
        <strain evidence="4 5">E4-10P</strain>
    </source>
</reference>
<organism evidence="3 6">
    <name type="scientific">Cafeteria roenbergensis</name>
    <name type="common">Marine flagellate</name>
    <dbReference type="NCBI Taxonomy" id="33653"/>
    <lineage>
        <taxon>Eukaryota</taxon>
        <taxon>Sar</taxon>
        <taxon>Stramenopiles</taxon>
        <taxon>Bigyra</taxon>
        <taxon>Opalozoa</taxon>
        <taxon>Bicosoecida</taxon>
        <taxon>Cafeteriaceae</taxon>
        <taxon>Cafeteria</taxon>
    </lineage>
</organism>
<evidence type="ECO:0000256" key="1">
    <source>
        <dbReference type="ARBA" id="ARBA00023002"/>
    </source>
</evidence>
<dbReference type="EMBL" id="VLTO01000001">
    <property type="protein sequence ID" value="KAA0178241.1"/>
    <property type="molecule type" value="Genomic_DNA"/>
</dbReference>
<evidence type="ECO:0000259" key="2">
    <source>
        <dbReference type="Pfam" id="PF00465"/>
    </source>
</evidence>